<accession>A0A8C5FR13</accession>
<dbReference type="GO" id="GO:0005634">
    <property type="term" value="C:nucleus"/>
    <property type="evidence" value="ECO:0007669"/>
    <property type="project" value="UniProtKB-SubCell"/>
</dbReference>
<comment type="similarity">
    <text evidence="3">Belongs to the HARBI1 family.</text>
</comment>
<evidence type="ECO:0000256" key="6">
    <source>
        <dbReference type="ARBA" id="ARBA00022801"/>
    </source>
</evidence>
<comment type="subcellular location">
    <subcellularLocation>
        <location evidence="2">Nucleus</location>
    </subcellularLocation>
</comment>
<dbReference type="GO" id="GO:0046872">
    <property type="term" value="F:metal ion binding"/>
    <property type="evidence" value="ECO:0007669"/>
    <property type="project" value="UniProtKB-KW"/>
</dbReference>
<keyword evidence="8" id="KW-0812">Transmembrane</keyword>
<dbReference type="Pfam" id="PF13359">
    <property type="entry name" value="DDE_Tnp_4"/>
    <property type="match status" value="1"/>
</dbReference>
<keyword evidence="7" id="KW-0539">Nucleus</keyword>
<evidence type="ECO:0000256" key="7">
    <source>
        <dbReference type="ARBA" id="ARBA00023242"/>
    </source>
</evidence>
<evidence type="ECO:0000256" key="5">
    <source>
        <dbReference type="ARBA" id="ARBA00022723"/>
    </source>
</evidence>
<protein>
    <recommendedName>
        <fullName evidence="9">DDE Tnp4 domain-containing protein</fullName>
    </recommendedName>
</protein>
<evidence type="ECO:0000313" key="11">
    <source>
        <dbReference type="Proteomes" id="UP000694546"/>
    </source>
</evidence>
<evidence type="ECO:0000256" key="4">
    <source>
        <dbReference type="ARBA" id="ARBA00022722"/>
    </source>
</evidence>
<keyword evidence="8" id="KW-1133">Transmembrane helix</keyword>
<keyword evidence="11" id="KW-1185">Reference proteome</keyword>
<dbReference type="PANTHER" id="PTHR22930">
    <property type="match status" value="1"/>
</dbReference>
<feature type="domain" description="DDE Tnp4" evidence="9">
    <location>
        <begin position="115"/>
        <end position="235"/>
    </location>
</feature>
<comment type="cofactor">
    <cofactor evidence="1">
        <name>a divalent metal cation</name>
        <dbReference type="ChEBI" id="CHEBI:60240"/>
    </cofactor>
</comment>
<dbReference type="InterPro" id="IPR027806">
    <property type="entry name" value="HARBI1_dom"/>
</dbReference>
<evidence type="ECO:0000256" key="2">
    <source>
        <dbReference type="ARBA" id="ARBA00004123"/>
    </source>
</evidence>
<dbReference type="GO" id="GO:0016787">
    <property type="term" value="F:hydrolase activity"/>
    <property type="evidence" value="ECO:0007669"/>
    <property type="project" value="UniProtKB-KW"/>
</dbReference>
<dbReference type="InterPro" id="IPR045249">
    <property type="entry name" value="HARBI1-like"/>
</dbReference>
<dbReference type="PANTHER" id="PTHR22930:SF267">
    <property type="entry name" value="NUCLEASE HARBI1-RELATED"/>
    <property type="match status" value="1"/>
</dbReference>
<dbReference type="GO" id="GO:0004518">
    <property type="term" value="F:nuclease activity"/>
    <property type="evidence" value="ECO:0007669"/>
    <property type="project" value="UniProtKB-KW"/>
</dbReference>
<feature type="transmembrane region" description="Helical" evidence="8">
    <location>
        <begin position="280"/>
        <end position="299"/>
    </location>
</feature>
<organism evidence="10 11">
    <name type="scientific">Gadus morhua</name>
    <name type="common">Atlantic cod</name>
    <dbReference type="NCBI Taxonomy" id="8049"/>
    <lineage>
        <taxon>Eukaryota</taxon>
        <taxon>Metazoa</taxon>
        <taxon>Chordata</taxon>
        <taxon>Craniata</taxon>
        <taxon>Vertebrata</taxon>
        <taxon>Euteleostomi</taxon>
        <taxon>Actinopterygii</taxon>
        <taxon>Neopterygii</taxon>
        <taxon>Teleostei</taxon>
        <taxon>Neoteleostei</taxon>
        <taxon>Acanthomorphata</taxon>
        <taxon>Zeiogadaria</taxon>
        <taxon>Gadariae</taxon>
        <taxon>Gadiformes</taxon>
        <taxon>Gadoidei</taxon>
        <taxon>Gadidae</taxon>
        <taxon>Gadus</taxon>
    </lineage>
</organism>
<keyword evidence="6" id="KW-0378">Hydrolase</keyword>
<dbReference type="GO" id="GO:0005737">
    <property type="term" value="C:cytoplasm"/>
    <property type="evidence" value="ECO:0007669"/>
    <property type="project" value="UniProtKB-SubCell"/>
</dbReference>
<name>A0A8C5FR13_GADMO</name>
<dbReference type="GeneTree" id="ENSGT00940000154348"/>
<evidence type="ECO:0000256" key="8">
    <source>
        <dbReference type="SAM" id="Phobius"/>
    </source>
</evidence>
<evidence type="ECO:0000256" key="1">
    <source>
        <dbReference type="ARBA" id="ARBA00001968"/>
    </source>
</evidence>
<reference evidence="10" key="2">
    <citation type="submission" date="2025-09" db="UniProtKB">
        <authorList>
            <consortium name="Ensembl"/>
        </authorList>
    </citation>
    <scope>IDENTIFICATION</scope>
</reference>
<proteinExistence type="inferred from homology"/>
<keyword evidence="8" id="KW-0472">Membrane</keyword>
<reference evidence="10" key="1">
    <citation type="submission" date="2025-08" db="UniProtKB">
        <authorList>
            <consortium name="Ensembl"/>
        </authorList>
    </citation>
    <scope>IDENTIFICATION</scope>
</reference>
<dbReference type="Proteomes" id="UP000694546">
    <property type="component" value="Chromosome 15"/>
</dbReference>
<dbReference type="Ensembl" id="ENSGMOT00000032095.1">
    <property type="protein sequence ID" value="ENSGMOP00000054908.1"/>
    <property type="gene ID" value="ENSGMOG00000032977.1"/>
</dbReference>
<evidence type="ECO:0000256" key="3">
    <source>
        <dbReference type="ARBA" id="ARBA00006958"/>
    </source>
</evidence>
<keyword evidence="4" id="KW-0540">Nuclease</keyword>
<evidence type="ECO:0000259" key="9">
    <source>
        <dbReference type="Pfam" id="PF13359"/>
    </source>
</evidence>
<dbReference type="OMA" id="DAKWPGS"/>
<evidence type="ECO:0000313" key="10">
    <source>
        <dbReference type="Ensembl" id="ENSGMOP00000054908.1"/>
    </source>
</evidence>
<sequence length="312" mass="34725">MASPFLGVTVDLGRYRFSSEGIRYLIDLAKPRPCGNATQRSRALNVAQCVCVSLRFFATGTYLHAVGDAECVGKNMVCGAICKVVAVLNILLNMFVTFPSFLPSQIHQCAGKKCRFQMTCDHQVMVTSVDAKWPGSVHDSCIFRESSLCRLFQQGRYDGILVGDRGYACMPFLMTPYGDPQSESEARFNRALNTCRVRIEMTFGVIKARWNCLRGLRVKPERGSQIITACVVLHNIATIRKERAPHVPLVADEVVDPITVDHPTGTAVRRAIANQFFGCFFLFHLVSLLEGCVCFFSFFRAGQVNALITQFI</sequence>
<keyword evidence="5" id="KW-0479">Metal-binding</keyword>
<dbReference type="AlphaFoldDB" id="A0A8C5FR13"/>